<gene>
    <name evidence="1" type="ORF">GMARGA_LOCUS41599</name>
</gene>
<sequence length="50" mass="6094">FRSKNLYKEITNKLELYKYILPRMYSRSDFDTKMFIDLVIKNISNTSKLN</sequence>
<proteinExistence type="predicted"/>
<comment type="caution">
    <text evidence="1">The sequence shown here is derived from an EMBL/GenBank/DDBJ whole genome shotgun (WGS) entry which is preliminary data.</text>
</comment>
<keyword evidence="2" id="KW-1185">Reference proteome</keyword>
<dbReference type="Proteomes" id="UP000789901">
    <property type="component" value="Unassembled WGS sequence"/>
</dbReference>
<evidence type="ECO:0000313" key="2">
    <source>
        <dbReference type="Proteomes" id="UP000789901"/>
    </source>
</evidence>
<evidence type="ECO:0000313" key="1">
    <source>
        <dbReference type="EMBL" id="CAG8852778.1"/>
    </source>
</evidence>
<name>A0ABN7XED6_GIGMA</name>
<feature type="non-terminal residue" evidence="1">
    <location>
        <position position="1"/>
    </location>
</feature>
<accession>A0ABN7XED6</accession>
<dbReference type="EMBL" id="CAJVQB010116007">
    <property type="protein sequence ID" value="CAG8852778.1"/>
    <property type="molecule type" value="Genomic_DNA"/>
</dbReference>
<organism evidence="1 2">
    <name type="scientific">Gigaspora margarita</name>
    <dbReference type="NCBI Taxonomy" id="4874"/>
    <lineage>
        <taxon>Eukaryota</taxon>
        <taxon>Fungi</taxon>
        <taxon>Fungi incertae sedis</taxon>
        <taxon>Mucoromycota</taxon>
        <taxon>Glomeromycotina</taxon>
        <taxon>Glomeromycetes</taxon>
        <taxon>Diversisporales</taxon>
        <taxon>Gigasporaceae</taxon>
        <taxon>Gigaspora</taxon>
    </lineage>
</organism>
<reference evidence="1 2" key="1">
    <citation type="submission" date="2021-06" db="EMBL/GenBank/DDBJ databases">
        <authorList>
            <person name="Kallberg Y."/>
            <person name="Tangrot J."/>
            <person name="Rosling A."/>
        </authorList>
    </citation>
    <scope>NUCLEOTIDE SEQUENCE [LARGE SCALE GENOMIC DNA]</scope>
    <source>
        <strain evidence="1 2">120-4 pot B 10/14</strain>
    </source>
</reference>
<feature type="non-terminal residue" evidence="1">
    <location>
        <position position="50"/>
    </location>
</feature>
<protein>
    <submittedName>
        <fullName evidence="1">39233_t:CDS:1</fullName>
    </submittedName>
</protein>